<sequence>MRLLLPFVLLLLVGCSDPPEKPELLRSVVAAPVTAFDGSETRVLSGVVQSAETSQLSFEVAGIVASVKVNLGDTIAKGDVLATIEPRVFELAVKQRKGQLSEVQARLSEAQTDYNRKQQLIDSGAVSQAELDVAETQLSSLRDQVEIAQAQLELAEEELADSTLIAPYAGTIAERHVEPSQRITPGQPAFTIQGETGVEVAVLMPENLVNFIKAGDTVTVSVSAIGESGLAGHVFEVGSRAQSANAFPVTVKLDNNPSQIQPGMSAEVRFQYQRNEQQTAFLVPLGAIGAGPDNQHYVWQLQPGEQQDAYTVNKVSVTVLSMEKDTARIQGDLSTDTQVVRSGVGFLEAGQQVLLANGSHRLFNE</sequence>
<evidence type="ECO:0000313" key="6">
    <source>
        <dbReference type="Proteomes" id="UP001209257"/>
    </source>
</evidence>
<dbReference type="Gene3D" id="2.40.50.100">
    <property type="match status" value="1"/>
</dbReference>
<dbReference type="Pfam" id="PF25973">
    <property type="entry name" value="BSH_CzcB"/>
    <property type="match status" value="1"/>
</dbReference>
<dbReference type="PANTHER" id="PTHR30469">
    <property type="entry name" value="MULTIDRUG RESISTANCE PROTEIN MDTA"/>
    <property type="match status" value="1"/>
</dbReference>
<dbReference type="Gene3D" id="2.40.420.20">
    <property type="match status" value="1"/>
</dbReference>
<keyword evidence="2" id="KW-0175">Coiled coil</keyword>
<dbReference type="InterPro" id="IPR006143">
    <property type="entry name" value="RND_pump_MFP"/>
</dbReference>
<dbReference type="PROSITE" id="PS51257">
    <property type="entry name" value="PROKAR_LIPOPROTEIN"/>
    <property type="match status" value="1"/>
</dbReference>
<evidence type="ECO:0000313" key="5">
    <source>
        <dbReference type="EMBL" id="MCU7556046.1"/>
    </source>
</evidence>
<evidence type="ECO:0000259" key="3">
    <source>
        <dbReference type="Pfam" id="PF25954"/>
    </source>
</evidence>
<evidence type="ECO:0000259" key="4">
    <source>
        <dbReference type="Pfam" id="PF25973"/>
    </source>
</evidence>
<dbReference type="RefSeq" id="WP_262996319.1">
    <property type="nucleotide sequence ID" value="NZ_JAOTJC010000016.1"/>
</dbReference>
<accession>A0ABT2VV00</accession>
<reference evidence="6" key="1">
    <citation type="submission" date="2023-07" db="EMBL/GenBank/DDBJ databases">
        <title>Study on multiphase classification of strain Alteromonas salexigens isolated from the Yellow Sea.</title>
        <authorList>
            <person name="Sun L."/>
        </authorList>
    </citation>
    <scope>NUCLEOTIDE SEQUENCE [LARGE SCALE GENOMIC DNA]</scope>
    <source>
        <strain evidence="6">ASW11-19</strain>
    </source>
</reference>
<dbReference type="EMBL" id="JAOTJC010000016">
    <property type="protein sequence ID" value="MCU7556046.1"/>
    <property type="molecule type" value="Genomic_DNA"/>
</dbReference>
<name>A0ABT2VV00_9ALTE</name>
<dbReference type="NCBIfam" id="TIGR01730">
    <property type="entry name" value="RND_mfp"/>
    <property type="match status" value="1"/>
</dbReference>
<feature type="coiled-coil region" evidence="2">
    <location>
        <begin position="100"/>
        <end position="165"/>
    </location>
</feature>
<evidence type="ECO:0000256" key="2">
    <source>
        <dbReference type="SAM" id="Coils"/>
    </source>
</evidence>
<proteinExistence type="inferred from homology"/>
<evidence type="ECO:0000256" key="1">
    <source>
        <dbReference type="ARBA" id="ARBA00009477"/>
    </source>
</evidence>
<dbReference type="InterPro" id="IPR058647">
    <property type="entry name" value="BSH_CzcB-like"/>
</dbReference>
<feature type="domain" description="CusB-like beta-barrel" evidence="3">
    <location>
        <begin position="201"/>
        <end position="272"/>
    </location>
</feature>
<dbReference type="Proteomes" id="UP001209257">
    <property type="component" value="Unassembled WGS sequence"/>
</dbReference>
<organism evidence="5 6">
    <name type="scientific">Alteromonas salexigens</name>
    <dbReference type="NCBI Taxonomy" id="2982530"/>
    <lineage>
        <taxon>Bacteria</taxon>
        <taxon>Pseudomonadati</taxon>
        <taxon>Pseudomonadota</taxon>
        <taxon>Gammaproteobacteria</taxon>
        <taxon>Alteromonadales</taxon>
        <taxon>Alteromonadaceae</taxon>
        <taxon>Alteromonas/Salinimonas group</taxon>
        <taxon>Alteromonas</taxon>
    </lineage>
</organism>
<feature type="domain" description="CzcB-like barrel-sandwich hybrid" evidence="4">
    <location>
        <begin position="55"/>
        <end position="192"/>
    </location>
</feature>
<dbReference type="SUPFAM" id="SSF111369">
    <property type="entry name" value="HlyD-like secretion proteins"/>
    <property type="match status" value="1"/>
</dbReference>
<keyword evidence="6" id="KW-1185">Reference proteome</keyword>
<dbReference type="PANTHER" id="PTHR30469:SF15">
    <property type="entry name" value="HLYD FAMILY OF SECRETION PROTEINS"/>
    <property type="match status" value="1"/>
</dbReference>
<dbReference type="Pfam" id="PF25954">
    <property type="entry name" value="Beta-barrel_RND_2"/>
    <property type="match status" value="1"/>
</dbReference>
<gene>
    <name evidence="5" type="ORF">OCL06_15755</name>
</gene>
<dbReference type="Gene3D" id="1.10.287.470">
    <property type="entry name" value="Helix hairpin bin"/>
    <property type="match status" value="1"/>
</dbReference>
<comment type="similarity">
    <text evidence="1">Belongs to the membrane fusion protein (MFP) (TC 8.A.1) family.</text>
</comment>
<protein>
    <submittedName>
        <fullName evidence="5">Efflux RND transporter periplasmic adaptor subunit</fullName>
    </submittedName>
</protein>
<comment type="caution">
    <text evidence="5">The sequence shown here is derived from an EMBL/GenBank/DDBJ whole genome shotgun (WGS) entry which is preliminary data.</text>
</comment>
<dbReference type="InterPro" id="IPR058792">
    <property type="entry name" value="Beta-barrel_RND_2"/>
</dbReference>